<accession>A0A533Q8F9</accession>
<dbReference type="GO" id="GO:0008168">
    <property type="term" value="F:methyltransferase activity"/>
    <property type="evidence" value="ECO:0007669"/>
    <property type="project" value="UniProtKB-KW"/>
</dbReference>
<keyword evidence="1" id="KW-0808">Transferase</keyword>
<name>A0A533Q8F9_9BACT</name>
<reference evidence="1 2" key="1">
    <citation type="submission" date="2019-04" db="EMBL/GenBank/DDBJ databases">
        <title>Genome of a novel bacterium Candidatus Jettenia ecosi reconstructed from metagenome of an anammox bioreactor.</title>
        <authorList>
            <person name="Mardanov A.V."/>
            <person name="Beletsky A.V."/>
            <person name="Ravin N.V."/>
            <person name="Botchkova E.A."/>
            <person name="Litti Y.V."/>
            <person name="Nozhevnikova A.N."/>
        </authorList>
    </citation>
    <scope>NUCLEOTIDE SEQUENCE [LARGE SCALE GENOMIC DNA]</scope>
    <source>
        <strain evidence="1">J2</strain>
    </source>
</reference>
<dbReference type="EMBL" id="SULG01000070">
    <property type="protein sequence ID" value="TLD40957.1"/>
    <property type="molecule type" value="Genomic_DNA"/>
</dbReference>
<keyword evidence="1" id="KW-0489">Methyltransferase</keyword>
<gene>
    <name evidence="1" type="ORF">JETT_2792</name>
</gene>
<proteinExistence type="predicted"/>
<sequence length="250" mass="28651">MNTVTSEGGFRTHLEKDIGKRIEKIFNDCPDTIETKLDHFTKYIRRQRLTRLLSLYEIFKKILTVKGSIIECGVYKGFGLMTWANMSAVLEPTNLTRRIYGFDTFEGFPHVSEKDLNEVMRPECGQLYANSYEELSELIKIYDSNRFLGHVNKIQLIKGDVSETIPAFISNNKHLVVSLLFLDLDLYEPTTVAIKNFSPRMPKGAVIAFDELDNPIWPGETMALLESVGINKLKIERIEFDPYIGFVVVD</sequence>
<dbReference type="InterPro" id="IPR008884">
    <property type="entry name" value="TylF_MeTrfase"/>
</dbReference>
<evidence type="ECO:0000313" key="2">
    <source>
        <dbReference type="Proteomes" id="UP000319783"/>
    </source>
</evidence>
<dbReference type="GO" id="GO:0032259">
    <property type="term" value="P:methylation"/>
    <property type="evidence" value="ECO:0007669"/>
    <property type="project" value="UniProtKB-KW"/>
</dbReference>
<evidence type="ECO:0000313" key="1">
    <source>
        <dbReference type="EMBL" id="TLD40957.1"/>
    </source>
</evidence>
<dbReference type="SUPFAM" id="SSF53335">
    <property type="entry name" value="S-adenosyl-L-methionine-dependent methyltransferases"/>
    <property type="match status" value="1"/>
</dbReference>
<dbReference type="Pfam" id="PF05711">
    <property type="entry name" value="TylF"/>
    <property type="match status" value="1"/>
</dbReference>
<comment type="caution">
    <text evidence="1">The sequence shown here is derived from an EMBL/GenBank/DDBJ whole genome shotgun (WGS) entry which is preliminary data.</text>
</comment>
<dbReference type="Gene3D" id="3.40.50.150">
    <property type="entry name" value="Vaccinia Virus protein VP39"/>
    <property type="match status" value="1"/>
</dbReference>
<dbReference type="Proteomes" id="UP000319783">
    <property type="component" value="Unassembled WGS sequence"/>
</dbReference>
<dbReference type="InterPro" id="IPR029063">
    <property type="entry name" value="SAM-dependent_MTases_sf"/>
</dbReference>
<dbReference type="PANTHER" id="PTHR40036:SF1">
    <property type="entry name" value="MACROCIN O-METHYLTRANSFERASE"/>
    <property type="match status" value="1"/>
</dbReference>
<dbReference type="AlphaFoldDB" id="A0A533Q8F9"/>
<dbReference type="PANTHER" id="PTHR40036">
    <property type="entry name" value="MACROCIN O-METHYLTRANSFERASE"/>
    <property type="match status" value="1"/>
</dbReference>
<protein>
    <submittedName>
        <fullName evidence="1">dTDP-6-deoxy-L-hexose 3-O-methyltransferase</fullName>
    </submittedName>
</protein>
<organism evidence="1 2">
    <name type="scientific">Candidatus Jettenia ecosi</name>
    <dbReference type="NCBI Taxonomy" id="2494326"/>
    <lineage>
        <taxon>Bacteria</taxon>
        <taxon>Pseudomonadati</taxon>
        <taxon>Planctomycetota</taxon>
        <taxon>Candidatus Brocadiia</taxon>
        <taxon>Candidatus Brocadiales</taxon>
        <taxon>Candidatus Brocadiaceae</taxon>
        <taxon>Candidatus Jettenia</taxon>
    </lineage>
</organism>